<evidence type="ECO:0000313" key="2">
    <source>
        <dbReference type="EMBL" id="CAG9531271.1"/>
    </source>
</evidence>
<sequence>MIICFVFVIVGLAMVSMCINVIQTALEDFYINVFMKLFLEYQSKLDQGNDAVGASTGVMQMWGNNKKAKYLMSFLSKNRRASVLTKVQKDAEARGIEIPPIFSDIDEESGMPKLFSKEVDEETVAVAVEEEIQKRIHDKELNALIQSPTELTLPKTVYYDMGVQTCVLSVDDKGEQTLMVTLMDTAIITDPLMNEMVEDAVQCSAPVMVHNIVQTEVIELKDNECITIIPEYTVRDVQTDEIRLIEQEIQTHLYDVLEAIIQTDDDEFVQKPFVEMIESQMQTDPIIRIRRRETGLGISRVRERSLQEPLKIRRQSTYQSVSECADLDVDEEITDEDSNLDWDPIDGMHAEKQRRVRDLKQFFETNERRSSIKRNSQL</sequence>
<comment type="caution">
    <text evidence="2">The sequence shown here is derived from an EMBL/GenBank/DDBJ whole genome shotgun (WGS) entry which is preliminary data.</text>
</comment>
<gene>
    <name evidence="2" type="ORF">CJOHNSTONI_LOCUS1684</name>
</gene>
<name>A0A8J2MJG6_9BILA</name>
<proteinExistence type="predicted"/>
<keyword evidence="1" id="KW-0732">Signal</keyword>
<dbReference type="AlphaFoldDB" id="A0A8J2MJG6"/>
<evidence type="ECO:0000256" key="1">
    <source>
        <dbReference type="SAM" id="SignalP"/>
    </source>
</evidence>
<organism evidence="2 3">
    <name type="scientific">Cercopithifilaria johnstoni</name>
    <dbReference type="NCBI Taxonomy" id="2874296"/>
    <lineage>
        <taxon>Eukaryota</taxon>
        <taxon>Metazoa</taxon>
        <taxon>Ecdysozoa</taxon>
        <taxon>Nematoda</taxon>
        <taxon>Chromadorea</taxon>
        <taxon>Rhabditida</taxon>
        <taxon>Spirurina</taxon>
        <taxon>Spiruromorpha</taxon>
        <taxon>Filarioidea</taxon>
        <taxon>Onchocercidae</taxon>
        <taxon>Cercopithifilaria</taxon>
    </lineage>
</organism>
<feature type="signal peptide" evidence="1">
    <location>
        <begin position="1"/>
        <end position="18"/>
    </location>
</feature>
<dbReference type="EMBL" id="CAKAEH010000537">
    <property type="protein sequence ID" value="CAG9531271.1"/>
    <property type="molecule type" value="Genomic_DNA"/>
</dbReference>
<dbReference type="OrthoDB" id="297496at2759"/>
<feature type="chain" id="PRO_5035205632" evidence="1">
    <location>
        <begin position="19"/>
        <end position="378"/>
    </location>
</feature>
<protein>
    <submittedName>
        <fullName evidence="2">Uncharacterized protein</fullName>
    </submittedName>
</protein>
<reference evidence="2" key="1">
    <citation type="submission" date="2021-09" db="EMBL/GenBank/DDBJ databases">
        <authorList>
            <consortium name="Pathogen Informatics"/>
        </authorList>
    </citation>
    <scope>NUCLEOTIDE SEQUENCE</scope>
</reference>
<dbReference type="Proteomes" id="UP000746747">
    <property type="component" value="Unassembled WGS sequence"/>
</dbReference>
<accession>A0A8J2MJG6</accession>
<keyword evidence="3" id="KW-1185">Reference proteome</keyword>
<evidence type="ECO:0000313" key="3">
    <source>
        <dbReference type="Proteomes" id="UP000746747"/>
    </source>
</evidence>